<dbReference type="InterPro" id="IPR050061">
    <property type="entry name" value="MurCDEF_pg_biosynth"/>
</dbReference>
<evidence type="ECO:0000256" key="14">
    <source>
        <dbReference type="HAMAP-Rule" id="MF_00046"/>
    </source>
</evidence>
<evidence type="ECO:0000313" key="19">
    <source>
        <dbReference type="Proteomes" id="UP001597229"/>
    </source>
</evidence>
<evidence type="ECO:0000256" key="12">
    <source>
        <dbReference type="ARBA" id="ARBA00023316"/>
    </source>
</evidence>
<dbReference type="PANTHER" id="PTHR43445">
    <property type="entry name" value="UDP-N-ACETYLMURAMATE--L-ALANINE LIGASE-RELATED"/>
    <property type="match status" value="1"/>
</dbReference>
<evidence type="ECO:0000256" key="4">
    <source>
        <dbReference type="ARBA" id="ARBA00022490"/>
    </source>
</evidence>
<keyword evidence="11 14" id="KW-0131">Cell cycle</keyword>
<dbReference type="InterPro" id="IPR036615">
    <property type="entry name" value="Mur_ligase_C_dom_sf"/>
</dbReference>
<dbReference type="Gene3D" id="3.90.190.20">
    <property type="entry name" value="Mur ligase, C-terminal domain"/>
    <property type="match status" value="1"/>
</dbReference>
<keyword evidence="7 14" id="KW-0547">Nucleotide-binding</keyword>
<dbReference type="InterPro" id="IPR036565">
    <property type="entry name" value="Mur-like_cat_sf"/>
</dbReference>
<name>A0ABW3W877_9ACTN</name>
<keyword evidence="9 14" id="KW-0133">Cell shape</keyword>
<evidence type="ECO:0000256" key="5">
    <source>
        <dbReference type="ARBA" id="ARBA00022598"/>
    </source>
</evidence>
<reference evidence="19" key="1">
    <citation type="journal article" date="2019" name="Int. J. Syst. Evol. Microbiol.">
        <title>The Global Catalogue of Microorganisms (GCM) 10K type strain sequencing project: providing services to taxonomists for standard genome sequencing and annotation.</title>
        <authorList>
            <consortium name="The Broad Institute Genomics Platform"/>
            <consortium name="The Broad Institute Genome Sequencing Center for Infectious Disease"/>
            <person name="Wu L."/>
            <person name="Ma J."/>
        </authorList>
    </citation>
    <scope>NUCLEOTIDE SEQUENCE [LARGE SCALE GENOMIC DNA]</scope>
    <source>
        <strain evidence="19">CCUG 52478</strain>
    </source>
</reference>
<evidence type="ECO:0000256" key="6">
    <source>
        <dbReference type="ARBA" id="ARBA00022618"/>
    </source>
</evidence>
<dbReference type="Pfam" id="PF02875">
    <property type="entry name" value="Mur_ligase_C"/>
    <property type="match status" value="1"/>
</dbReference>
<feature type="domain" description="Mur ligase C-terminal" evidence="16">
    <location>
        <begin position="307"/>
        <end position="441"/>
    </location>
</feature>
<accession>A0ABW3W877</accession>
<dbReference type="InterPro" id="IPR013221">
    <property type="entry name" value="Mur_ligase_cen"/>
</dbReference>
<organism evidence="18 19">
    <name type="scientific">Nocardioides ginsengisoli</name>
    <dbReference type="NCBI Taxonomy" id="363868"/>
    <lineage>
        <taxon>Bacteria</taxon>
        <taxon>Bacillati</taxon>
        <taxon>Actinomycetota</taxon>
        <taxon>Actinomycetes</taxon>
        <taxon>Propionibacteriales</taxon>
        <taxon>Nocardioidaceae</taxon>
        <taxon>Nocardioides</taxon>
    </lineage>
</organism>
<evidence type="ECO:0000313" key="18">
    <source>
        <dbReference type="EMBL" id="MFD1250984.1"/>
    </source>
</evidence>
<dbReference type="InterPro" id="IPR004101">
    <property type="entry name" value="Mur_ligase_C"/>
</dbReference>
<dbReference type="RefSeq" id="WP_367920216.1">
    <property type="nucleotide sequence ID" value="NZ_BAABAC010000027.1"/>
</dbReference>
<gene>
    <name evidence="14 18" type="primary">murC</name>
    <name evidence="18" type="ORF">ACFQ3F_24545</name>
</gene>
<evidence type="ECO:0000259" key="17">
    <source>
        <dbReference type="Pfam" id="PF08245"/>
    </source>
</evidence>
<evidence type="ECO:0000256" key="11">
    <source>
        <dbReference type="ARBA" id="ARBA00023306"/>
    </source>
</evidence>
<keyword evidence="10 14" id="KW-0573">Peptidoglycan synthesis</keyword>
<keyword evidence="4 14" id="KW-0963">Cytoplasm</keyword>
<feature type="binding site" evidence="14">
    <location>
        <begin position="122"/>
        <end position="128"/>
    </location>
    <ligand>
        <name>ATP</name>
        <dbReference type="ChEBI" id="CHEBI:30616"/>
    </ligand>
</feature>
<dbReference type="SUPFAM" id="SSF51984">
    <property type="entry name" value="MurCD N-terminal domain"/>
    <property type="match status" value="1"/>
</dbReference>
<keyword evidence="6 14" id="KW-0132">Cell division</keyword>
<dbReference type="SUPFAM" id="SSF53623">
    <property type="entry name" value="MurD-like peptide ligases, catalytic domain"/>
    <property type="match status" value="1"/>
</dbReference>
<evidence type="ECO:0000256" key="2">
    <source>
        <dbReference type="ARBA" id="ARBA00004752"/>
    </source>
</evidence>
<comment type="pathway">
    <text evidence="2 14">Cell wall biogenesis; peptidoglycan biosynthesis.</text>
</comment>
<evidence type="ECO:0000256" key="8">
    <source>
        <dbReference type="ARBA" id="ARBA00022840"/>
    </source>
</evidence>
<dbReference type="NCBIfam" id="TIGR01082">
    <property type="entry name" value="murC"/>
    <property type="match status" value="1"/>
</dbReference>
<dbReference type="GO" id="GO:0008763">
    <property type="term" value="F:UDP-N-acetylmuramate-L-alanine ligase activity"/>
    <property type="evidence" value="ECO:0007669"/>
    <property type="project" value="UniProtKB-EC"/>
</dbReference>
<feature type="domain" description="Mur ligase N-terminal catalytic" evidence="15">
    <location>
        <begin position="18"/>
        <end position="114"/>
    </location>
</feature>
<comment type="similarity">
    <text evidence="14">Belongs to the MurCDEF family.</text>
</comment>
<comment type="caution">
    <text evidence="18">The sequence shown here is derived from an EMBL/GenBank/DDBJ whole genome shotgun (WGS) entry which is preliminary data.</text>
</comment>
<evidence type="ECO:0000256" key="9">
    <source>
        <dbReference type="ARBA" id="ARBA00022960"/>
    </source>
</evidence>
<dbReference type="HAMAP" id="MF_00046">
    <property type="entry name" value="MurC"/>
    <property type="match status" value="1"/>
</dbReference>
<dbReference type="Pfam" id="PF01225">
    <property type="entry name" value="Mur_ligase"/>
    <property type="match status" value="1"/>
</dbReference>
<evidence type="ECO:0000256" key="10">
    <source>
        <dbReference type="ARBA" id="ARBA00022984"/>
    </source>
</evidence>
<dbReference type="Proteomes" id="UP001597229">
    <property type="component" value="Unassembled WGS sequence"/>
</dbReference>
<evidence type="ECO:0000259" key="15">
    <source>
        <dbReference type="Pfam" id="PF01225"/>
    </source>
</evidence>
<comment type="subcellular location">
    <subcellularLocation>
        <location evidence="1 14">Cytoplasm</location>
    </subcellularLocation>
</comment>
<dbReference type="InterPro" id="IPR000713">
    <property type="entry name" value="Mur_ligase_N"/>
</dbReference>
<dbReference type="InterPro" id="IPR005758">
    <property type="entry name" value="UDP-N-AcMur_Ala_ligase_MurC"/>
</dbReference>
<evidence type="ECO:0000256" key="1">
    <source>
        <dbReference type="ARBA" id="ARBA00004496"/>
    </source>
</evidence>
<dbReference type="Gene3D" id="3.40.1190.10">
    <property type="entry name" value="Mur-like, catalytic domain"/>
    <property type="match status" value="1"/>
</dbReference>
<dbReference type="PANTHER" id="PTHR43445:SF3">
    <property type="entry name" value="UDP-N-ACETYLMURAMATE--L-ALANINE LIGASE"/>
    <property type="match status" value="1"/>
</dbReference>
<comment type="catalytic activity">
    <reaction evidence="13 14">
        <text>UDP-N-acetyl-alpha-D-muramate + L-alanine + ATP = UDP-N-acetyl-alpha-D-muramoyl-L-alanine + ADP + phosphate + H(+)</text>
        <dbReference type="Rhea" id="RHEA:23372"/>
        <dbReference type="ChEBI" id="CHEBI:15378"/>
        <dbReference type="ChEBI" id="CHEBI:30616"/>
        <dbReference type="ChEBI" id="CHEBI:43474"/>
        <dbReference type="ChEBI" id="CHEBI:57972"/>
        <dbReference type="ChEBI" id="CHEBI:70757"/>
        <dbReference type="ChEBI" id="CHEBI:83898"/>
        <dbReference type="ChEBI" id="CHEBI:456216"/>
        <dbReference type="EC" id="6.3.2.8"/>
    </reaction>
</comment>
<keyword evidence="5 14" id="KW-0436">Ligase</keyword>
<dbReference type="Gene3D" id="3.40.50.720">
    <property type="entry name" value="NAD(P)-binding Rossmann-like Domain"/>
    <property type="match status" value="1"/>
</dbReference>
<evidence type="ECO:0000256" key="13">
    <source>
        <dbReference type="ARBA" id="ARBA00047833"/>
    </source>
</evidence>
<dbReference type="SUPFAM" id="SSF53244">
    <property type="entry name" value="MurD-like peptide ligases, peptide-binding domain"/>
    <property type="match status" value="1"/>
</dbReference>
<feature type="domain" description="Mur ligase central" evidence="17">
    <location>
        <begin position="120"/>
        <end position="284"/>
    </location>
</feature>
<evidence type="ECO:0000256" key="3">
    <source>
        <dbReference type="ARBA" id="ARBA00012211"/>
    </source>
</evidence>
<dbReference type="Pfam" id="PF08245">
    <property type="entry name" value="Mur_ligase_M"/>
    <property type="match status" value="1"/>
</dbReference>
<comment type="function">
    <text evidence="14">Cell wall formation.</text>
</comment>
<keyword evidence="19" id="KW-1185">Reference proteome</keyword>
<evidence type="ECO:0000259" key="16">
    <source>
        <dbReference type="Pfam" id="PF02875"/>
    </source>
</evidence>
<dbReference type="EMBL" id="JBHTLX010000030">
    <property type="protein sequence ID" value="MFD1250984.1"/>
    <property type="molecule type" value="Genomic_DNA"/>
</dbReference>
<protein>
    <recommendedName>
        <fullName evidence="3 14">UDP-N-acetylmuramate--L-alanine ligase</fullName>
        <ecNumber evidence="3 14">6.3.2.8</ecNumber>
    </recommendedName>
    <alternativeName>
        <fullName evidence="14">UDP-N-acetylmuramoyl-L-alanine synthetase</fullName>
    </alternativeName>
</protein>
<evidence type="ECO:0000256" key="7">
    <source>
        <dbReference type="ARBA" id="ARBA00022741"/>
    </source>
</evidence>
<keyword evidence="8 14" id="KW-0067">ATP-binding</keyword>
<dbReference type="EC" id="6.3.2.8" evidence="3 14"/>
<keyword evidence="12 14" id="KW-0961">Cell wall biogenesis/degradation</keyword>
<proteinExistence type="inferred from homology"/>
<sequence length="464" mass="48058">MKIPVPGEILAADRLGRVHFVGIGGAGLSGIARLMHQSGVAVSGSDANDSAVVRALRDEGITVHVGHDAAHLDGVDTVIATTAAREDNPEIVAAIARGLRLWPRSAGLQSVLAGRRVVAVAGTHGKTTTTAMVTVALQEAGLDPTFAIGAEVETLGTNARVGSGDVVVVEADESDGAFLVYTPEISVITNVDADHLDHWGTEEAYEAAFAEFAARAQVTLAERTDLASVTVGFFDGADLHGSELNIDGGRTRFRVTHRGADLGRVELAVPGRHYAQDALLALAVGLELGADPAALIRGLAQHRGAKRRMEPIGSVAGVQVYDSYAHHPSEIRGDLEAARSLVDGADDGGRLIVCFQPHLVSRTRIFGAEMGRELSAADEVVVMDVYVAREDPDPDVTGALVAGAVGLPGDRVRFVGERADVVPTLVGLARPGDLVLTLGAGDVTTIAPALVAALADAERGDGEG</sequence>